<dbReference type="AlphaFoldDB" id="A0A3P1BJ95"/>
<comment type="caution">
    <text evidence="4">The sequence shown here is derived from an EMBL/GenBank/DDBJ whole genome shotgun (WGS) entry which is preliminary data.</text>
</comment>
<reference evidence="4 5" key="1">
    <citation type="submission" date="2018-11" db="EMBL/GenBank/DDBJ databases">
        <authorList>
            <person name="Zhou Z."/>
            <person name="Wang G."/>
        </authorList>
    </citation>
    <scope>NUCLEOTIDE SEQUENCE [LARGE SCALE GENOMIC DNA]</scope>
    <source>
        <strain evidence="4 5">KCTC52004</strain>
    </source>
</reference>
<evidence type="ECO:0000256" key="2">
    <source>
        <dbReference type="SAM" id="MobiDB-lite"/>
    </source>
</evidence>
<dbReference type="GO" id="GO:0008932">
    <property type="term" value="F:lytic endotransglycosylase activity"/>
    <property type="evidence" value="ECO:0007669"/>
    <property type="project" value="TreeGrafter"/>
</dbReference>
<name>A0A3P1BJ95_9BACT</name>
<gene>
    <name evidence="4" type="ORF">EHT25_23845</name>
</gene>
<evidence type="ECO:0000259" key="3">
    <source>
        <dbReference type="PROSITE" id="PS51782"/>
    </source>
</evidence>
<dbReference type="SUPFAM" id="SSF54106">
    <property type="entry name" value="LysM domain"/>
    <property type="match status" value="2"/>
</dbReference>
<dbReference type="Pfam" id="PF01464">
    <property type="entry name" value="SLT"/>
    <property type="match status" value="1"/>
</dbReference>
<dbReference type="Gene3D" id="1.10.530.10">
    <property type="match status" value="1"/>
</dbReference>
<dbReference type="RefSeq" id="WP_124877671.1">
    <property type="nucleotide sequence ID" value="NZ_RQJO01000010.1"/>
</dbReference>
<dbReference type="CDD" id="cd16894">
    <property type="entry name" value="MltD-like"/>
    <property type="match status" value="1"/>
</dbReference>
<dbReference type="PANTHER" id="PTHR33734">
    <property type="entry name" value="LYSM DOMAIN-CONTAINING GPI-ANCHORED PROTEIN 2"/>
    <property type="match status" value="1"/>
</dbReference>
<dbReference type="CDD" id="cd00118">
    <property type="entry name" value="LysM"/>
    <property type="match status" value="2"/>
</dbReference>
<feature type="domain" description="LysM" evidence="3">
    <location>
        <begin position="481"/>
        <end position="525"/>
    </location>
</feature>
<keyword evidence="5" id="KW-1185">Reference proteome</keyword>
<dbReference type="Pfam" id="PF01476">
    <property type="entry name" value="LysM"/>
    <property type="match status" value="2"/>
</dbReference>
<proteinExistence type="inferred from homology"/>
<accession>A0A3P1BJ95</accession>
<dbReference type="Proteomes" id="UP000271925">
    <property type="component" value="Unassembled WGS sequence"/>
</dbReference>
<dbReference type="InterPro" id="IPR000189">
    <property type="entry name" value="Transglyc_AS"/>
</dbReference>
<evidence type="ECO:0000313" key="4">
    <source>
        <dbReference type="EMBL" id="RRB01209.1"/>
    </source>
</evidence>
<dbReference type="InterPro" id="IPR008258">
    <property type="entry name" value="Transglycosylase_SLT_dom_1"/>
</dbReference>
<dbReference type="SMART" id="SM00257">
    <property type="entry name" value="LysM"/>
    <property type="match status" value="2"/>
</dbReference>
<dbReference type="GO" id="GO:0016020">
    <property type="term" value="C:membrane"/>
    <property type="evidence" value="ECO:0007669"/>
    <property type="project" value="InterPro"/>
</dbReference>
<comment type="similarity">
    <text evidence="1">Belongs to the transglycosylase Slt family.</text>
</comment>
<dbReference type="PROSITE" id="PS51782">
    <property type="entry name" value="LYSM"/>
    <property type="match status" value="2"/>
</dbReference>
<dbReference type="PROSITE" id="PS00922">
    <property type="entry name" value="TRANSGLYCOSYLASE"/>
    <property type="match status" value="1"/>
</dbReference>
<dbReference type="PANTHER" id="PTHR33734:SF22">
    <property type="entry name" value="MEMBRANE-BOUND LYTIC MUREIN TRANSGLYCOSYLASE D"/>
    <property type="match status" value="1"/>
</dbReference>
<evidence type="ECO:0000313" key="5">
    <source>
        <dbReference type="Proteomes" id="UP000271925"/>
    </source>
</evidence>
<organism evidence="4 5">
    <name type="scientific">Larkinella rosea</name>
    <dbReference type="NCBI Taxonomy" id="2025312"/>
    <lineage>
        <taxon>Bacteria</taxon>
        <taxon>Pseudomonadati</taxon>
        <taxon>Bacteroidota</taxon>
        <taxon>Cytophagia</taxon>
        <taxon>Cytophagales</taxon>
        <taxon>Spirosomataceae</taxon>
        <taxon>Larkinella</taxon>
    </lineage>
</organism>
<dbReference type="InterPro" id="IPR036779">
    <property type="entry name" value="LysM_dom_sf"/>
</dbReference>
<dbReference type="InterPro" id="IPR018392">
    <property type="entry name" value="LysM"/>
</dbReference>
<dbReference type="EMBL" id="RQJO01000010">
    <property type="protein sequence ID" value="RRB01209.1"/>
    <property type="molecule type" value="Genomic_DNA"/>
</dbReference>
<feature type="region of interest" description="Disordered" evidence="2">
    <location>
        <begin position="454"/>
        <end position="476"/>
    </location>
</feature>
<feature type="domain" description="LysM" evidence="3">
    <location>
        <begin position="402"/>
        <end position="445"/>
    </location>
</feature>
<dbReference type="GO" id="GO:0000270">
    <property type="term" value="P:peptidoglycan metabolic process"/>
    <property type="evidence" value="ECO:0007669"/>
    <property type="project" value="InterPro"/>
</dbReference>
<dbReference type="SUPFAM" id="SSF53955">
    <property type="entry name" value="Lysozyme-like"/>
    <property type="match status" value="1"/>
</dbReference>
<evidence type="ECO:0000256" key="1">
    <source>
        <dbReference type="ARBA" id="ARBA00007734"/>
    </source>
</evidence>
<protein>
    <submittedName>
        <fullName evidence="4">LysM peptidoglycan-binding domain-containing protein</fullName>
    </submittedName>
</protein>
<sequence>MSNLKTTLHGLRLACTVLIFVCIVPHSWGAYFQADTNGVRADTTQEPIEIVDVPDILSVPEAVLRDRLAKLEQSIPLNYNKTVHGFIDYFTFRRPSYTKKVMERMPMFFPLYERLLAQHEIPDELKYLSIVESSLDPKAVSRVGAGGLWQFMPYTGADFKLYQDEYIDERMDPVKSTDAACRYLKDLYRIFGDWHLALAAYNSGPGTVKRAMRRSGGDSFWTIYNFLPKETRAYVPQFIALTYMMNYANDHGIYAEQPEYPIPCDTIHVNGYLSIERFCQYSGVPLAEVQKMNPSIMTGILSDQTRSFVLRVPKAHFDYFAANRRAILDSAGRTPSLSTNMLLASTESVTYTSDSSKKRDYFPFTNANEEQARESQPVVAANAISSEDDDIEKVVRRNPKKVVYVVKKGEALSRIAEKYDVDVYDLKKWNHLRSTRIQRGQKLVILRETPAPETASRLAKSTKNRSSKPEVAKRTKTYKPKYHRVQDGDTLWNISQRYSDLTVDQLKKLNKIKGNSLKPGQRLIVG</sequence>
<dbReference type="InterPro" id="IPR023346">
    <property type="entry name" value="Lysozyme-like_dom_sf"/>
</dbReference>
<dbReference type="Gene3D" id="3.10.350.10">
    <property type="entry name" value="LysM domain"/>
    <property type="match status" value="2"/>
</dbReference>
<dbReference type="OrthoDB" id="9815002at2"/>